<feature type="compositionally biased region" description="Low complexity" evidence="1">
    <location>
        <begin position="49"/>
        <end position="59"/>
    </location>
</feature>
<dbReference type="Pfam" id="PF00211">
    <property type="entry name" value="Guanylate_cyc"/>
    <property type="match status" value="4"/>
</dbReference>
<dbReference type="PROSITE" id="PS50125">
    <property type="entry name" value="GUANYLATE_CYCLASE_2"/>
    <property type="match status" value="4"/>
</dbReference>
<feature type="compositionally biased region" description="Gly residues" evidence="1">
    <location>
        <begin position="60"/>
        <end position="81"/>
    </location>
</feature>
<dbReference type="GO" id="GO:0035556">
    <property type="term" value="P:intracellular signal transduction"/>
    <property type="evidence" value="ECO:0007669"/>
    <property type="project" value="InterPro"/>
</dbReference>
<feature type="compositionally biased region" description="Low complexity" evidence="1">
    <location>
        <begin position="3529"/>
        <end position="3543"/>
    </location>
</feature>
<dbReference type="OrthoDB" id="2021138at2759"/>
<dbReference type="EMBL" id="JAEHOC010000033">
    <property type="protein sequence ID" value="KAG2428782.1"/>
    <property type="molecule type" value="Genomic_DNA"/>
</dbReference>
<dbReference type="Gene3D" id="3.30.70.1230">
    <property type="entry name" value="Nucleotide cyclase"/>
    <property type="match status" value="5"/>
</dbReference>
<dbReference type="InterPro" id="IPR001054">
    <property type="entry name" value="A/G_cyclase"/>
</dbReference>
<feature type="compositionally biased region" description="Gly residues" evidence="1">
    <location>
        <begin position="1799"/>
        <end position="1808"/>
    </location>
</feature>
<evidence type="ECO:0000313" key="5">
    <source>
        <dbReference type="Proteomes" id="UP000650467"/>
    </source>
</evidence>
<dbReference type="SMART" id="SM00044">
    <property type="entry name" value="CYCc"/>
    <property type="match status" value="1"/>
</dbReference>
<dbReference type="Gene3D" id="3.40.190.10">
    <property type="entry name" value="Periplasmic binding protein-like II"/>
    <property type="match status" value="1"/>
</dbReference>
<dbReference type="Proteomes" id="UP000650467">
    <property type="component" value="Unassembled WGS sequence"/>
</dbReference>
<feature type="compositionally biased region" description="Low complexity" evidence="1">
    <location>
        <begin position="2041"/>
        <end position="2051"/>
    </location>
</feature>
<feature type="compositionally biased region" description="Gly residues" evidence="1">
    <location>
        <begin position="1705"/>
        <end position="1730"/>
    </location>
</feature>
<feature type="compositionally biased region" description="Polar residues" evidence="1">
    <location>
        <begin position="2060"/>
        <end position="2074"/>
    </location>
</feature>
<proteinExistence type="predicted"/>
<feature type="compositionally biased region" description="Polar residues" evidence="1">
    <location>
        <begin position="87"/>
        <end position="100"/>
    </location>
</feature>
<feature type="region of interest" description="Disordered" evidence="1">
    <location>
        <begin position="1686"/>
        <end position="1730"/>
    </location>
</feature>
<feature type="compositionally biased region" description="Polar residues" evidence="1">
    <location>
        <begin position="3499"/>
        <end position="3518"/>
    </location>
</feature>
<feature type="region of interest" description="Disordered" evidence="1">
    <location>
        <begin position="1400"/>
        <end position="1472"/>
    </location>
</feature>
<feature type="compositionally biased region" description="Polar residues" evidence="1">
    <location>
        <begin position="1933"/>
        <end position="1958"/>
    </location>
</feature>
<evidence type="ECO:0000256" key="2">
    <source>
        <dbReference type="SAM" id="Phobius"/>
    </source>
</evidence>
<feature type="compositionally biased region" description="Low complexity" evidence="1">
    <location>
        <begin position="1611"/>
        <end position="1626"/>
    </location>
</feature>
<sequence>MMVPGGYTGGGNDFNPYNGGSFGGGGGGGGLMGGGGGGIFDVGEGGGATDSSTSSSGGSDSTGGGADGGGTTAGGTEGGSPGAFQGDGTQPSTSAAPINTSGGFNPTGGSGGSSGSMYDTPQQEEPASSADGGGITDGTQATTSGNTGDLCPPVNPHFAAGKCLFTIDWAHVLPYLNMLAAPRLAGRLGVAAAPGSDPPLLAARLVRAGRRLRQAGSSSLTAPNTTASLQQLVSCSASGRCRGFSNATNGSSPVNRVPLTAVAGYYLLQGDRRSMTARQSDAAYEVLSYIANNMLAPYEGLIKACRTYAIPFPRTLMSMYWSSIGYAPPPNTSVLAADLAAAAPPPHGLTLSSGELAAVVVVPAVLLLLLMAAAVALVLHRHRRHLGLLSGKVLPPRHGPDVTIVTTDIQNSTLLWEMLPAEVMNTCLSIHHEEVRRALEAHDGFEASTEGDAFIIAFHTPAAALAFSVELQHRLLDADWPPLLLATADGSEVWAAPHPQEEELPVSGPLRNSTYATAAANAFAQGYPSYRQQQHQHTSNTVLLNKLLAGASMGRIAAANLMATFQQLWSAAQAPEDPSEFRPLQAQLLSSSTFTVLEDGMTGAPKLALRGLRVRIGMHSGVAPAEVVETAQGCCEYRGAALARAKAVCDMAGGGVTLLTEATHAAYRMGRHKLPQVQVLHVGSPLGSPAAAAAQQQPGGATDGCVRSRIGSRRVAPSEEPHPIGRATPTAAAAVAAKAGGGGGAAGGNVSPAGGAASAGPGFADSHDLLFVTDARLLPRHGLVPPFRPGYYLEPLSSLAAPLGDITAAFIYVSGVKALRQWDAGVLVEAMALLHATISRTVAAAGGYVVAQAAEGMSLVVFPGSGAEAVAWAVELQEAALELAWPEPLLEHDYGEEVRRDGSLILRGLRLRVGLEVGPATARLVPRTGRLDYTGRTLNRASRIASKASAGTVLVSSGLWQRALAAGEAVSAVKPSSARDNVADGTSMSRTYNGDREPQQQPVKGTADSNSNSHGHTDNTSVSDHSPEHSGKLPELSQSKPTSHPTRHVSEQQGPGSAGPARRKATSAAASPPGAAGTAAVITAPEAGGCGRAEITGCMAAAMAAVRSAQAAHAAGVLRELVGSSQGRALLKGVPDLVELVQVERPRLLPRAALEELEQLLRRHSSLVPVSGAPRAGGDSFLQDPGLNVSSLALLDQLELSYASTAAMCGDPDVQIHIVYALHNMLPMSLAASKWAAANNNRLLNESKAAAALARLNSSNTIGAIGSGIDAPGGSTGNKTTGKLIQPSLPYNIILNPVLQDRMPTKQTDVHWFSFEPTEPSDYQARIVAYDDFQSYYIGLWDWTRGNGTVIYDYEARPVGQLPAGIDPLPFEREPLTWMVTLYRKDWVAAARALAAAAAAAPGSGGSGGAQQQAQAQQQGTSGGRRSAQEVSSSNALANSGSNPIGSSSGSSGTSSPPPVAGGGTGAAADGTNGSNTAAAAAAGGGSSDAVTAAAPSLAEPRTWDELLALAAAVEGRDMDGDGHPDHGLCLDLARGCKLWSVLSAVYASMAQTEGRAQGVWFDVGSMAPLLDNPAMAAALALVRRLAAQSWPPADWDVLATGRAPGGSGSAGDSTTSRTASGSSPSYGGGNGDGSTSLGGRRRRRLAQQEGAGSSPPPTYGGGGGIPAAYGGSYGGYFTQSDSVTREEVVPPQGGVDGRNTINGFNGGSFGGGGGGSMGGGSGFGGDSNGDIGGSSGITMTGGWASVTVYAPSTPVLPPNIPTDAGNTINGYNGGGSGSGSGSGGGGGGEDDDPNAGVGPDGGAGYQGFGSLTDDGAGASQSSPPPPKREPIMGGSGGFNPTGGTGSTHSSSSSASSTSSDSSSSASSTSSTSSDSSSSSSSGDGSASGGSISGASGRSPAAADPGSTPPVAFFNTSGGFNPTGGSGGSSGSMYDTPQQEEPASSAEGGTQATTSGNTGDLCPRVNPHFAAGKCLFTIDWAHVLPYLNILAAPRLAGRLGVAAAPGSDRVWLQPPPSKPPAEYFTQLESKNPKLNRPGAVSANGTANSTTGGATGRRLQQAGSSSLTAPNTTASPQQLVSCSASGRCRGFSNATNGSSPVNSVPLTAVAGFYLLQGEPRTMTARQSDAVYEVLSYMAYQLLTPYEGLIKACRTYGAARSANASSSVNLTAAASLHPSDGPGVCATLLALEAGSAAWGAQDLGMPHSAAYRVALDEAAFRAARAPGAPAAALQPDTPALDMALAANLSAAFSFVLTSIPFPRTLMSMYWSSIGYAPPPNTSVLAADLAAAAPPPHGLTLSSGELAAVVVVPAVLLLLLMAAAVALVLHRHRRHLGLLSGKVLPPRHGPDVTIVTTDIQNSTLLWEMLPAEVMNTCLSIHHEEVRRALEAHDGFEASTEGDAFIIAFHTPAAALAFSVDLQHRLLDADWPPLLLATADGSEVWAAPHPQIAELLMVARASKAGNEAAGFNKPGDRMTAAAGVAAAGGAANGGAAGGVGIMLGDRSHQQNAPSGYPSLSGDQPGPTSFPGTPLGAMDGAGDASTTLPSRSFFNHSTDGGSRRSLDSPLPAGVGGREAASAPRCSQQQQGFSAAEASEEQQRPQALAVPTLPLAFAAAGFDGRHGPHSHSGSSRLWWGAVTRGMRQAKSGSQRAGAAAADAADAYNSSGPSSFDSSGSARPAASAAGQEVRGAPQLLGPAGPVAEATEQAGDAAAAIGPQTQMQTHNPRADSGLLSACGHVNQAVVAEALNEPPSPSQLLQTQQGAVEQAVGTEVRRGTPVSPQQVQSALDQAPPTLQSAPQCTRYVETEAEGGSSSIESRGPLPRWRAGQHLHQHHSASGAAMLLEDGASPFTATGAGSGPHGIAGENAARPAGCDGTRGAADDSMRLALAAAVFGAGNGAGNNERAAAGRVGGFRRLPFMSAHTAGLGGGGPDSERLSGTLRAGEDLPVSGPLRTSAYTGQGYAYSNHHAHQQQHQHTSNTLGLHTSRFITRLRGESSTSGEGGGRDSEPHGQLEVLLNKLLAGASMGRIAAANLMATFQQLWSAAQLLANSANSLLEDGMAGAPKLALRGLRVRIGMHSGVAPAEVVETAQGCCEYRGAALARAKAVCDMAGGGVTLLTEATHAAYRMGRHKLPQIQVLHVGSPLGSPAAAAPPGGAGDPSVRPRAASCRAVAEDTAATASCATAGAAGVPSAFGSPASPSGASPRSVLAIGAGAQSQELLFVTDARLLPRHGLVSPFRPGYYLEPLSSLAAPLGDITAAFIYVSGVKALRQWDAGVLVEAMALLHATISRTVAAAGGYVVAQAAEGMSLVVFPGSGAEAVAWAVELQEAALELAWPAPLLEHDYGEEVRRDGSLILRGLRLRVGLEVGPATARLVPRTGRLDYTGRTLNRASRIASKASAGTVLISSGLWKRALTTADASSPISPAVVRSGAAPGDVDPTSDRHENIGSHPSSQQQPSQQQPQQPVIGTRGSNNNSHGHTDNTSVSDHSPEHSGKLPKLSQSKPTSHPTGNVSEQQGPGSAGPVRRKATSAAASPPGAAGTATAITAPEAGGCGRAEITSCMAAAMAAVRSAQAAHAAGVLRELVGSSQGRALLKGVPDLVELVQVERPRLLPRAALEELEQLLRRHSSRLTVPLVPLA</sequence>
<feature type="compositionally biased region" description="Low complexity" evidence="1">
    <location>
        <begin position="1410"/>
        <end position="1426"/>
    </location>
</feature>
<dbReference type="InterPro" id="IPR050697">
    <property type="entry name" value="Adenylyl/Guanylyl_Cyclase_3/4"/>
</dbReference>
<feature type="region of interest" description="Disordered" evidence="1">
    <location>
        <begin position="968"/>
        <end position="1075"/>
    </location>
</feature>
<feature type="compositionally biased region" description="Polar residues" evidence="1">
    <location>
        <begin position="999"/>
        <end position="1024"/>
    </location>
</feature>
<feature type="region of interest" description="Disordered" evidence="1">
    <location>
        <begin position="2849"/>
        <end position="2877"/>
    </location>
</feature>
<feature type="domain" description="Guanylate cyclase" evidence="3">
    <location>
        <begin position="3257"/>
        <end position="3395"/>
    </location>
</feature>
<gene>
    <name evidence="4" type="ORF">HXX76_011482</name>
</gene>
<feature type="transmembrane region" description="Helical" evidence="2">
    <location>
        <begin position="2303"/>
        <end position="2326"/>
    </location>
</feature>
<feature type="compositionally biased region" description="Gly residues" evidence="1">
    <location>
        <begin position="1834"/>
        <end position="1846"/>
    </location>
</feature>
<feature type="compositionally biased region" description="Low complexity" evidence="1">
    <location>
        <begin position="1847"/>
        <end position="1885"/>
    </location>
</feature>
<keyword evidence="2" id="KW-0812">Transmembrane</keyword>
<dbReference type="GO" id="GO:0009190">
    <property type="term" value="P:cyclic nucleotide biosynthetic process"/>
    <property type="evidence" value="ECO:0007669"/>
    <property type="project" value="InterPro"/>
</dbReference>
<name>A0A835SKD5_CHLIN</name>
<feature type="compositionally biased region" description="Low complexity" evidence="1">
    <location>
        <begin position="3451"/>
        <end position="3465"/>
    </location>
</feature>
<feature type="region of interest" description="Disordered" evidence="1">
    <location>
        <begin position="1598"/>
        <end position="1666"/>
    </location>
</feature>
<keyword evidence="2" id="KW-0472">Membrane</keyword>
<dbReference type="SUPFAM" id="SSF53850">
    <property type="entry name" value="Periplasmic binding protein-like II"/>
    <property type="match status" value="1"/>
</dbReference>
<protein>
    <recommendedName>
        <fullName evidence="3">Guanylate cyclase domain-containing protein</fullName>
    </recommendedName>
</protein>
<feature type="compositionally biased region" description="Gly residues" evidence="1">
    <location>
        <begin position="1921"/>
        <end position="1930"/>
    </location>
</feature>
<feature type="compositionally biased region" description="Gly residues" evidence="1">
    <location>
        <begin position="105"/>
        <end position="114"/>
    </location>
</feature>
<accession>A0A835SKD5</accession>
<organism evidence="4 5">
    <name type="scientific">Chlamydomonas incerta</name>
    <dbReference type="NCBI Taxonomy" id="51695"/>
    <lineage>
        <taxon>Eukaryota</taxon>
        <taxon>Viridiplantae</taxon>
        <taxon>Chlorophyta</taxon>
        <taxon>core chlorophytes</taxon>
        <taxon>Chlorophyceae</taxon>
        <taxon>CS clade</taxon>
        <taxon>Chlamydomonadales</taxon>
        <taxon>Chlamydomonadaceae</taxon>
        <taxon>Chlamydomonas</taxon>
    </lineage>
</organism>
<feature type="compositionally biased region" description="Low complexity" evidence="1">
    <location>
        <begin position="1893"/>
        <end position="1906"/>
    </location>
</feature>
<dbReference type="InterPro" id="IPR029787">
    <property type="entry name" value="Nucleotide_cyclase"/>
</dbReference>
<comment type="caution">
    <text evidence="4">The sequence shown here is derived from an EMBL/GenBank/DDBJ whole genome shotgun (WGS) entry which is preliminary data.</text>
</comment>
<feature type="compositionally biased region" description="Low complexity" evidence="1">
    <location>
        <begin position="1066"/>
        <end position="1075"/>
    </location>
</feature>
<dbReference type="CDD" id="cd07302">
    <property type="entry name" value="CHD"/>
    <property type="match status" value="2"/>
</dbReference>
<keyword evidence="2" id="KW-1133">Transmembrane helix</keyword>
<feature type="region of interest" description="Disordered" evidence="1">
    <location>
        <begin position="2031"/>
        <end position="2074"/>
    </location>
</feature>
<feature type="region of interest" description="Disordered" evidence="1">
    <location>
        <begin position="2497"/>
        <end position="2599"/>
    </location>
</feature>
<feature type="domain" description="Guanylate cyclase" evidence="3">
    <location>
        <begin position="908"/>
        <end position="945"/>
    </location>
</feature>
<dbReference type="PANTHER" id="PTHR43081:SF1">
    <property type="entry name" value="ADENYLATE CYCLASE, TERMINAL-DIFFERENTIATION SPECIFIC"/>
    <property type="match status" value="1"/>
</dbReference>
<feature type="compositionally biased region" description="Polar residues" evidence="1">
    <location>
        <begin position="137"/>
        <end position="147"/>
    </location>
</feature>
<feature type="region of interest" description="Disordered" evidence="1">
    <location>
        <begin position="41"/>
        <end position="148"/>
    </location>
</feature>
<feature type="compositionally biased region" description="Polar residues" evidence="1">
    <location>
        <begin position="117"/>
        <end position="126"/>
    </location>
</feature>
<dbReference type="SUPFAM" id="SSF55073">
    <property type="entry name" value="Nucleotide cyclase"/>
    <property type="match status" value="4"/>
</dbReference>
<feature type="compositionally biased region" description="Low complexity" evidence="1">
    <location>
        <begin position="2657"/>
        <end position="2683"/>
    </location>
</feature>
<feature type="region of interest" description="Disordered" evidence="1">
    <location>
        <begin position="3417"/>
        <end position="3543"/>
    </location>
</feature>
<feature type="region of interest" description="Disordered" evidence="1">
    <location>
        <begin position="1758"/>
        <end position="1961"/>
    </location>
</feature>
<feature type="domain" description="Guanylate cyclase" evidence="3">
    <location>
        <begin position="403"/>
        <end position="461"/>
    </location>
</feature>
<feature type="compositionally biased region" description="Polar residues" evidence="1">
    <location>
        <begin position="2539"/>
        <end position="2555"/>
    </location>
</feature>
<keyword evidence="5" id="KW-1185">Reference proteome</keyword>
<feature type="domain" description="Guanylate cyclase" evidence="3">
    <location>
        <begin position="2350"/>
        <end position="2408"/>
    </location>
</feature>
<feature type="region of interest" description="Disordered" evidence="1">
    <location>
        <begin position="2657"/>
        <end position="2707"/>
    </location>
</feature>
<dbReference type="PANTHER" id="PTHR43081">
    <property type="entry name" value="ADENYLATE CYCLASE, TERMINAL-DIFFERENTIATION SPECIFIC-RELATED"/>
    <property type="match status" value="1"/>
</dbReference>
<feature type="compositionally biased region" description="Polar residues" evidence="1">
    <location>
        <begin position="3470"/>
        <end position="3487"/>
    </location>
</feature>
<feature type="compositionally biased region" description="Low complexity" evidence="1">
    <location>
        <begin position="1432"/>
        <end position="1455"/>
    </location>
</feature>
<reference evidence="4" key="1">
    <citation type="journal article" date="2020" name="bioRxiv">
        <title>Comparative genomics of Chlamydomonas.</title>
        <authorList>
            <person name="Craig R.J."/>
            <person name="Hasan A.R."/>
            <person name="Ness R.W."/>
            <person name="Keightley P.D."/>
        </authorList>
    </citation>
    <scope>NUCLEOTIDE SEQUENCE</scope>
    <source>
        <strain evidence="4">SAG 7.73</strain>
    </source>
</reference>
<evidence type="ECO:0000259" key="3">
    <source>
        <dbReference type="PROSITE" id="PS50125"/>
    </source>
</evidence>
<feature type="compositionally biased region" description="Gly residues" evidence="1">
    <location>
        <begin position="1772"/>
        <end position="1788"/>
    </location>
</feature>
<evidence type="ECO:0000256" key="1">
    <source>
        <dbReference type="SAM" id="MobiDB-lite"/>
    </source>
</evidence>
<evidence type="ECO:0000313" key="4">
    <source>
        <dbReference type="EMBL" id="KAG2428782.1"/>
    </source>
</evidence>